<feature type="region of interest" description="Disordered" evidence="6">
    <location>
        <begin position="144"/>
        <end position="220"/>
    </location>
</feature>
<keyword evidence="5" id="KW-0812">Transmembrane</keyword>
<feature type="transmembrane region" description="Helical" evidence="5">
    <location>
        <begin position="78"/>
        <end position="98"/>
    </location>
</feature>
<dbReference type="GO" id="GO:0035115">
    <property type="term" value="P:embryonic forelimb morphogenesis"/>
    <property type="evidence" value="ECO:0007669"/>
    <property type="project" value="Ensembl"/>
</dbReference>
<keyword evidence="5" id="KW-0472">Membrane</keyword>
<keyword evidence="9" id="KW-1185">Reference proteome</keyword>
<feature type="compositionally biased region" description="Low complexity" evidence="6">
    <location>
        <begin position="333"/>
        <end position="351"/>
    </location>
</feature>
<feature type="region of interest" description="Disordered" evidence="6">
    <location>
        <begin position="318"/>
        <end position="434"/>
    </location>
</feature>
<evidence type="ECO:0000313" key="9">
    <source>
        <dbReference type="Proteomes" id="UP000694417"/>
    </source>
</evidence>
<organism evidence="8 9">
    <name type="scientific">Urocitellus parryii</name>
    <name type="common">Arctic ground squirrel</name>
    <name type="synonym">Spermophilus parryii</name>
    <dbReference type="NCBI Taxonomy" id="9999"/>
    <lineage>
        <taxon>Eukaryota</taxon>
        <taxon>Metazoa</taxon>
        <taxon>Chordata</taxon>
        <taxon>Craniata</taxon>
        <taxon>Vertebrata</taxon>
        <taxon>Euteleostomi</taxon>
        <taxon>Mammalia</taxon>
        <taxon>Eutheria</taxon>
        <taxon>Euarchontoglires</taxon>
        <taxon>Glires</taxon>
        <taxon>Rodentia</taxon>
        <taxon>Sciuromorpha</taxon>
        <taxon>Sciuridae</taxon>
        <taxon>Xerinae</taxon>
        <taxon>Marmotini</taxon>
        <taxon>Urocitellus</taxon>
    </lineage>
</organism>
<feature type="compositionally biased region" description="Acidic residues" evidence="6">
    <location>
        <begin position="393"/>
        <end position="407"/>
    </location>
</feature>
<evidence type="ECO:0000256" key="3">
    <source>
        <dbReference type="ARBA" id="ARBA00047002"/>
    </source>
</evidence>
<feature type="domain" description="Lunapark zinc ribbon" evidence="7">
    <location>
        <begin position="261"/>
        <end position="310"/>
    </location>
</feature>
<keyword evidence="5" id="KW-0256">Endoplasmic reticulum</keyword>
<keyword evidence="5" id="KW-0479">Metal-binding</keyword>
<accession>A0A8D2IGN4</accession>
<dbReference type="PANTHER" id="PTHR22166:SF12">
    <property type="entry name" value="ENDOPLASMIC RETICULUM JUNCTION FORMATION PROTEIN LUNAPARK"/>
    <property type="match status" value="1"/>
</dbReference>
<feature type="compositionally biased region" description="Pro residues" evidence="6">
    <location>
        <begin position="191"/>
        <end position="203"/>
    </location>
</feature>
<feature type="compositionally biased region" description="Polar residues" evidence="6">
    <location>
        <begin position="175"/>
        <end position="190"/>
    </location>
</feature>
<dbReference type="InterPro" id="IPR019273">
    <property type="entry name" value="Lunapark_Znf"/>
</dbReference>
<evidence type="ECO:0000313" key="8">
    <source>
        <dbReference type="Ensembl" id="ENSUPAP00010025864.1"/>
    </source>
</evidence>
<dbReference type="Ensembl" id="ENSUPAT00010029431.1">
    <property type="protein sequence ID" value="ENSUPAP00010025859.1"/>
    <property type="gene ID" value="ENSUPAG00010020452.1"/>
</dbReference>
<proteinExistence type="inferred from homology"/>
<evidence type="ECO:0000256" key="6">
    <source>
        <dbReference type="SAM" id="MobiDB-lite"/>
    </source>
</evidence>
<evidence type="ECO:0000259" key="7">
    <source>
        <dbReference type="Pfam" id="PF10058"/>
    </source>
</evidence>
<dbReference type="Pfam" id="PF10058">
    <property type="entry name" value="Zn_ribbon_10"/>
    <property type="match status" value="1"/>
</dbReference>
<comment type="similarity">
    <text evidence="2 5">Belongs to the lunapark family.</text>
</comment>
<evidence type="ECO:0000256" key="5">
    <source>
        <dbReference type="RuleBase" id="RU367073"/>
    </source>
</evidence>
<dbReference type="GO" id="GO:0007596">
    <property type="term" value="P:blood coagulation"/>
    <property type="evidence" value="ECO:0007669"/>
    <property type="project" value="Ensembl"/>
</dbReference>
<comment type="function">
    <text evidence="5">Plays a role in determining ER morphology.</text>
</comment>
<evidence type="ECO:0000256" key="2">
    <source>
        <dbReference type="ARBA" id="ARBA00009940"/>
    </source>
</evidence>
<comment type="domain">
    <text evidence="5">The C4-type zinc finger motif is necessary both for its ER three-way tubular junction localization and formation.</text>
</comment>
<evidence type="ECO:0000256" key="4">
    <source>
        <dbReference type="ARBA" id="ARBA00049772"/>
    </source>
</evidence>
<dbReference type="GO" id="GO:0042733">
    <property type="term" value="P:embryonic digit morphogenesis"/>
    <property type="evidence" value="ECO:0007669"/>
    <property type="project" value="Ensembl"/>
</dbReference>
<sequence length="434" mass="48662">MGGLFSRWRTKPSTVEVLESIDKEIQALEEFREKNQRLQKLWVGRLILYSSILYLFTCLIVYLWYLPDEFTARLAMTLPFFAFPLIIWSIRTVLIFFFSKRTERNNEALDDLKSQKKKILEEVMEKETYKTAKLILERFDPDSKKAKEFEPPSAGAAVTARPGQDQQQKEIRQRTAVQRNLSPTPATSNQGPPPQIPVSPGPPKDTSAPGGPPERTATPALSSNVLLRRLGSPATSVPGMGLHPPGPPLARPILPRERGALDRIVEYLVGDGPQNRYALICQQCFSHNGMALKEEFEYIAFRCAYCFFLNPARKTRPQAPRLPEFSFEKRQGVEGSSSVGPLPSGSMLSSENQLSEEPLEEQDVLDNNTEQTDDKISAIEQTDQVIENASGLEEPEEKEETENEETSINEAKSTVPRADSISDLELSGESSMTK</sequence>
<comment type="subcellular location">
    <subcellularLocation>
        <location evidence="1 5">Endoplasmic reticulum membrane</location>
        <topology evidence="1 5">Multi-pass membrane protein</topology>
        <orientation evidence="1 5">Cytoplasmic side</orientation>
    </subcellularLocation>
</comment>
<dbReference type="PANTHER" id="PTHR22166">
    <property type="entry name" value="ENDOPLASMIC RETICULUM JUNCTION FORMATION PROTEIN LUNAPARK"/>
    <property type="match status" value="1"/>
</dbReference>
<dbReference type="GO" id="GO:0005654">
    <property type="term" value="C:nucleoplasm"/>
    <property type="evidence" value="ECO:0007669"/>
    <property type="project" value="Ensembl"/>
</dbReference>
<name>A0A8D2IGN4_UROPR</name>
<dbReference type="GO" id="GO:0032330">
    <property type="term" value="P:regulation of chondrocyte differentiation"/>
    <property type="evidence" value="ECO:0007669"/>
    <property type="project" value="Ensembl"/>
</dbReference>
<dbReference type="GO" id="GO:0008270">
    <property type="term" value="F:zinc ion binding"/>
    <property type="evidence" value="ECO:0007669"/>
    <property type="project" value="UniProtKB-KW"/>
</dbReference>
<reference evidence="8" key="1">
    <citation type="submission" date="2025-05" db="UniProtKB">
        <authorList>
            <consortium name="Ensembl"/>
        </authorList>
    </citation>
    <scope>IDENTIFICATION</scope>
</reference>
<comment type="subunit">
    <text evidence="3 5">Homodimer; homodimerization requires the C4-type zinc finger motif and decreases during mitosis in a phosphorylation-dependent manner.</text>
</comment>
<feature type="transmembrane region" description="Helical" evidence="5">
    <location>
        <begin position="46"/>
        <end position="66"/>
    </location>
</feature>
<keyword evidence="5" id="KW-0863">Zinc-finger</keyword>
<dbReference type="GO" id="GO:0042802">
    <property type="term" value="F:identical protein binding"/>
    <property type="evidence" value="ECO:0007669"/>
    <property type="project" value="UniProtKB-UniRule"/>
</dbReference>
<dbReference type="GO" id="GO:1903373">
    <property type="term" value="P:positive regulation of endoplasmic reticulum tubular network organization"/>
    <property type="evidence" value="ECO:0007669"/>
    <property type="project" value="UniProtKB-UniRule"/>
</dbReference>
<dbReference type="Proteomes" id="UP000694417">
    <property type="component" value="Unplaced"/>
</dbReference>
<dbReference type="InterPro" id="IPR040115">
    <property type="entry name" value="Lnp"/>
</dbReference>
<protein>
    <recommendedName>
        <fullName evidence="4 5">Endoplasmic reticulum junction formation protein lunapark</fullName>
    </recommendedName>
</protein>
<dbReference type="GeneTree" id="ENSGT00390000001859"/>
<keyword evidence="5" id="KW-0862">Zinc</keyword>
<gene>
    <name evidence="8" type="primary">LNPK</name>
</gene>
<evidence type="ECO:0000256" key="1">
    <source>
        <dbReference type="ARBA" id="ARBA00004215"/>
    </source>
</evidence>
<keyword evidence="5" id="KW-1133">Transmembrane helix</keyword>
<dbReference type="GO" id="GO:0071788">
    <property type="term" value="P:endoplasmic reticulum tubular network maintenance"/>
    <property type="evidence" value="ECO:0007669"/>
    <property type="project" value="UniProtKB-UniRule"/>
</dbReference>
<dbReference type="GO" id="GO:0098826">
    <property type="term" value="C:endoplasmic reticulum tubular network membrane"/>
    <property type="evidence" value="ECO:0007669"/>
    <property type="project" value="UniProtKB-UniRule"/>
</dbReference>
<dbReference type="AlphaFoldDB" id="A0A8D2IGN4"/>
<dbReference type="Ensembl" id="ENSUPAT00010029436.1">
    <property type="protein sequence ID" value="ENSUPAP00010025864.1"/>
    <property type="gene ID" value="ENSUPAG00010020452.1"/>
</dbReference>